<protein>
    <submittedName>
        <fullName evidence="2">Uncharacterized protein</fullName>
    </submittedName>
</protein>
<dbReference type="EMBL" id="KV417568">
    <property type="protein sequence ID" value="KZP18886.1"/>
    <property type="molecule type" value="Genomic_DNA"/>
</dbReference>
<dbReference type="Proteomes" id="UP000076532">
    <property type="component" value="Unassembled WGS sequence"/>
</dbReference>
<organism evidence="2 3">
    <name type="scientific">Athelia psychrophila</name>
    <dbReference type="NCBI Taxonomy" id="1759441"/>
    <lineage>
        <taxon>Eukaryota</taxon>
        <taxon>Fungi</taxon>
        <taxon>Dikarya</taxon>
        <taxon>Basidiomycota</taxon>
        <taxon>Agaricomycotina</taxon>
        <taxon>Agaricomycetes</taxon>
        <taxon>Agaricomycetidae</taxon>
        <taxon>Atheliales</taxon>
        <taxon>Atheliaceae</taxon>
        <taxon>Athelia</taxon>
    </lineage>
</organism>
<name>A0A166HI92_9AGAM</name>
<proteinExistence type="predicted"/>
<sequence>MISCTTVTLWKFRGRKKQSLRPFRLCHCGENLLLAAPVLNPALTVLTSSAGTWPGYLATDSKNSEDLQPPVVRNVPAHSPEPFIPRPPLRKCNGASYRTPSTRLPRAGSRPVIDRRSRIALRLDIVRVQFIRASNLGRGYSFHNTRDVYNFGMGWYGFHRGEENTRSGPRLLGG</sequence>
<feature type="region of interest" description="Disordered" evidence="1">
    <location>
        <begin position="79"/>
        <end position="109"/>
    </location>
</feature>
<keyword evidence="3" id="KW-1185">Reference proteome</keyword>
<evidence type="ECO:0000313" key="2">
    <source>
        <dbReference type="EMBL" id="KZP18886.1"/>
    </source>
</evidence>
<dbReference type="AlphaFoldDB" id="A0A166HI92"/>
<gene>
    <name evidence="2" type="ORF">FIBSPDRAFT_1026073</name>
</gene>
<evidence type="ECO:0000256" key="1">
    <source>
        <dbReference type="SAM" id="MobiDB-lite"/>
    </source>
</evidence>
<accession>A0A166HI92</accession>
<reference evidence="2 3" key="1">
    <citation type="journal article" date="2016" name="Mol. Biol. Evol.">
        <title>Comparative Genomics of Early-Diverging Mushroom-Forming Fungi Provides Insights into the Origins of Lignocellulose Decay Capabilities.</title>
        <authorList>
            <person name="Nagy L.G."/>
            <person name="Riley R."/>
            <person name="Tritt A."/>
            <person name="Adam C."/>
            <person name="Daum C."/>
            <person name="Floudas D."/>
            <person name="Sun H."/>
            <person name="Yadav J.S."/>
            <person name="Pangilinan J."/>
            <person name="Larsson K.H."/>
            <person name="Matsuura K."/>
            <person name="Barry K."/>
            <person name="Labutti K."/>
            <person name="Kuo R."/>
            <person name="Ohm R.A."/>
            <person name="Bhattacharya S.S."/>
            <person name="Shirouzu T."/>
            <person name="Yoshinaga Y."/>
            <person name="Martin F.M."/>
            <person name="Grigoriev I.V."/>
            <person name="Hibbett D.S."/>
        </authorList>
    </citation>
    <scope>NUCLEOTIDE SEQUENCE [LARGE SCALE GENOMIC DNA]</scope>
    <source>
        <strain evidence="2 3">CBS 109695</strain>
    </source>
</reference>
<evidence type="ECO:0000313" key="3">
    <source>
        <dbReference type="Proteomes" id="UP000076532"/>
    </source>
</evidence>